<protein>
    <submittedName>
        <fullName evidence="2">Uncharacterized protein</fullName>
    </submittedName>
</protein>
<sequence>MVDNVSSNFSDLLIIEERIEVGLRSGKIVAGVNGNSLAKKVTFDKKKGDTNAIMTTKTEQSTYCPIFRTNQFSPCFQPTATVRPSFTPPPTSTTTTTKVQNTQPGNSQRRSNPRVFTPILMSYAELLPHLIQQSFIVVVPVKPLVPPYPKNYDPTAKCDHMTPHRKCWGLKHKVQDLIDIEWLNFKENTPNINNNPLPEYGKLAIHDKSSINAIIKEEDGIERIEEVRTPMRFIFKKLIQYEVIMEGTEIGIYPGDDRVRTMVQRLINLGIVQVSRRDTEALITMIRAKKEAGNGPKLVIIK</sequence>
<organism evidence="2 3">
    <name type="scientific">Mucuna pruriens</name>
    <name type="common">Velvet bean</name>
    <name type="synonym">Dolichos pruriens</name>
    <dbReference type="NCBI Taxonomy" id="157652"/>
    <lineage>
        <taxon>Eukaryota</taxon>
        <taxon>Viridiplantae</taxon>
        <taxon>Streptophyta</taxon>
        <taxon>Embryophyta</taxon>
        <taxon>Tracheophyta</taxon>
        <taxon>Spermatophyta</taxon>
        <taxon>Magnoliopsida</taxon>
        <taxon>eudicotyledons</taxon>
        <taxon>Gunneridae</taxon>
        <taxon>Pentapetalae</taxon>
        <taxon>rosids</taxon>
        <taxon>fabids</taxon>
        <taxon>Fabales</taxon>
        <taxon>Fabaceae</taxon>
        <taxon>Papilionoideae</taxon>
        <taxon>50 kb inversion clade</taxon>
        <taxon>NPAAA clade</taxon>
        <taxon>indigoferoid/millettioid clade</taxon>
        <taxon>Phaseoleae</taxon>
        <taxon>Mucuna</taxon>
    </lineage>
</organism>
<gene>
    <name evidence="2" type="ORF">CR513_45010</name>
</gene>
<reference evidence="2" key="1">
    <citation type="submission" date="2018-05" db="EMBL/GenBank/DDBJ databases">
        <title>Draft genome of Mucuna pruriens seed.</title>
        <authorList>
            <person name="Nnadi N.E."/>
            <person name="Vos R."/>
            <person name="Hasami M.H."/>
            <person name="Devisetty U.K."/>
            <person name="Aguiy J.C."/>
        </authorList>
    </citation>
    <scope>NUCLEOTIDE SEQUENCE [LARGE SCALE GENOMIC DNA]</scope>
    <source>
        <strain evidence="2">JCA_2017</strain>
    </source>
</reference>
<comment type="caution">
    <text evidence="2">The sequence shown here is derived from an EMBL/GenBank/DDBJ whole genome shotgun (WGS) entry which is preliminary data.</text>
</comment>
<dbReference type="AlphaFoldDB" id="A0A371FA22"/>
<feature type="non-terminal residue" evidence="2">
    <location>
        <position position="1"/>
    </location>
</feature>
<proteinExistence type="predicted"/>
<dbReference type="PANTHER" id="PTHR32108">
    <property type="entry name" value="DNA-DIRECTED RNA POLYMERASE SUBUNIT ALPHA"/>
    <property type="match status" value="1"/>
</dbReference>
<dbReference type="EMBL" id="QJKJ01009927">
    <property type="protein sequence ID" value="RDX75145.1"/>
    <property type="molecule type" value="Genomic_DNA"/>
</dbReference>
<feature type="region of interest" description="Disordered" evidence="1">
    <location>
        <begin position="80"/>
        <end position="113"/>
    </location>
</feature>
<evidence type="ECO:0000256" key="1">
    <source>
        <dbReference type="SAM" id="MobiDB-lite"/>
    </source>
</evidence>
<accession>A0A371FA22</accession>
<dbReference type="Proteomes" id="UP000257109">
    <property type="component" value="Unassembled WGS sequence"/>
</dbReference>
<keyword evidence="3" id="KW-1185">Reference proteome</keyword>
<evidence type="ECO:0000313" key="2">
    <source>
        <dbReference type="EMBL" id="RDX75145.1"/>
    </source>
</evidence>
<evidence type="ECO:0000313" key="3">
    <source>
        <dbReference type="Proteomes" id="UP000257109"/>
    </source>
</evidence>
<dbReference type="PANTHER" id="PTHR32108:SF9">
    <property type="entry name" value="REVERSE TRANSCRIPTASE RNASE H-LIKE DOMAIN-CONTAINING PROTEIN"/>
    <property type="match status" value="1"/>
</dbReference>
<name>A0A371FA22_MUCPR</name>
<feature type="compositionally biased region" description="Polar residues" evidence="1">
    <location>
        <begin position="98"/>
        <end position="110"/>
    </location>
</feature>